<feature type="domain" description="N-acetyltransferase" evidence="1">
    <location>
        <begin position="6"/>
        <end position="153"/>
    </location>
</feature>
<dbReference type="GO" id="GO:0016747">
    <property type="term" value="F:acyltransferase activity, transferring groups other than amino-acyl groups"/>
    <property type="evidence" value="ECO:0007669"/>
    <property type="project" value="InterPro"/>
</dbReference>
<dbReference type="Gene3D" id="3.40.630.30">
    <property type="match status" value="1"/>
</dbReference>
<dbReference type="Pfam" id="PF00583">
    <property type="entry name" value="Acetyltransf_1"/>
    <property type="match status" value="1"/>
</dbReference>
<gene>
    <name evidence="2" type="ORF">ENP70_13775</name>
</gene>
<keyword evidence="2" id="KW-0808">Transferase</keyword>
<sequence length="161" mass="17854">MVVKDFVIRDMTAADADSVGRVGFDAWAANPVLNAFGVDMMVRIRLSFRRFAQEQFSLITVGELGDEIAGWIARDGARDYISDLWVSPAHQGLGIGSALVSRLLREMRAEGLKRARIDTHAANEGAIRLYKDLGFTIVWRGMQHSPSMGIAVDKVKMQLVF</sequence>
<evidence type="ECO:0000313" key="2">
    <source>
        <dbReference type="EMBL" id="HEB44729.1"/>
    </source>
</evidence>
<dbReference type="InterPro" id="IPR000182">
    <property type="entry name" value="GNAT_dom"/>
</dbReference>
<evidence type="ECO:0000259" key="1">
    <source>
        <dbReference type="PROSITE" id="PS51186"/>
    </source>
</evidence>
<organism evidence="2">
    <name type="scientific">Agrobacterium albertimagni</name>
    <dbReference type="NCBI Taxonomy" id="147266"/>
    <lineage>
        <taxon>Bacteria</taxon>
        <taxon>Pseudomonadati</taxon>
        <taxon>Pseudomonadota</taxon>
        <taxon>Alphaproteobacteria</taxon>
        <taxon>Hyphomicrobiales</taxon>
        <taxon>Rhizobiaceae</taxon>
        <taxon>Rhizobium/Agrobacterium group</taxon>
        <taxon>Agrobacterium</taxon>
    </lineage>
</organism>
<dbReference type="PANTHER" id="PTHR43072">
    <property type="entry name" value="N-ACETYLTRANSFERASE"/>
    <property type="match status" value="1"/>
</dbReference>
<dbReference type="AlphaFoldDB" id="A0A7C1P8F2"/>
<proteinExistence type="predicted"/>
<dbReference type="PROSITE" id="PS51186">
    <property type="entry name" value="GNAT"/>
    <property type="match status" value="1"/>
</dbReference>
<reference evidence="2" key="1">
    <citation type="journal article" date="2020" name="mSystems">
        <title>Genome- and Community-Level Interaction Insights into Carbon Utilization and Element Cycling Functions of Hydrothermarchaeota in Hydrothermal Sediment.</title>
        <authorList>
            <person name="Zhou Z."/>
            <person name="Liu Y."/>
            <person name="Xu W."/>
            <person name="Pan J."/>
            <person name="Luo Z.H."/>
            <person name="Li M."/>
        </authorList>
    </citation>
    <scope>NUCLEOTIDE SEQUENCE [LARGE SCALE GENOMIC DNA]</scope>
    <source>
        <strain evidence="2">SpSt-243</strain>
    </source>
</reference>
<name>A0A7C1P8F2_9HYPH</name>
<dbReference type="CDD" id="cd04301">
    <property type="entry name" value="NAT_SF"/>
    <property type="match status" value="1"/>
</dbReference>
<dbReference type="SUPFAM" id="SSF55729">
    <property type="entry name" value="Acyl-CoA N-acyltransferases (Nat)"/>
    <property type="match status" value="1"/>
</dbReference>
<dbReference type="InterPro" id="IPR016181">
    <property type="entry name" value="Acyl_CoA_acyltransferase"/>
</dbReference>
<comment type="caution">
    <text evidence="2">The sequence shown here is derived from an EMBL/GenBank/DDBJ whole genome shotgun (WGS) entry which is preliminary data.</text>
</comment>
<dbReference type="EMBL" id="DSKI01000711">
    <property type="protein sequence ID" value="HEB44729.1"/>
    <property type="molecule type" value="Genomic_DNA"/>
</dbReference>
<protein>
    <submittedName>
        <fullName evidence="2">GNAT family N-acetyltransferase</fullName>
    </submittedName>
</protein>
<accession>A0A7C1P8F2</accession>